<dbReference type="PANTHER" id="PTHR15228">
    <property type="entry name" value="SPERMATHECAL PHYSIOLOGY VARIANT"/>
    <property type="match status" value="1"/>
</dbReference>
<feature type="region of interest" description="Disordered" evidence="2">
    <location>
        <begin position="518"/>
        <end position="581"/>
    </location>
</feature>
<feature type="compositionally biased region" description="Low complexity" evidence="2">
    <location>
        <begin position="521"/>
        <end position="530"/>
    </location>
</feature>
<dbReference type="SMART" id="SM00324">
    <property type="entry name" value="RhoGAP"/>
    <property type="match status" value="1"/>
</dbReference>
<feature type="region of interest" description="Disordered" evidence="2">
    <location>
        <begin position="31"/>
        <end position="94"/>
    </location>
</feature>
<protein>
    <submittedName>
        <fullName evidence="4">BZ3500_MvSof-1268-A1-R1_Chr11-2g03419 protein</fullName>
    </submittedName>
</protein>
<evidence type="ECO:0000256" key="2">
    <source>
        <dbReference type="SAM" id="MobiDB-lite"/>
    </source>
</evidence>
<feature type="region of interest" description="Disordered" evidence="2">
    <location>
        <begin position="394"/>
        <end position="505"/>
    </location>
</feature>
<keyword evidence="1" id="KW-0343">GTPase activation</keyword>
<dbReference type="OrthoDB" id="3196451at2759"/>
<dbReference type="GO" id="GO:0005096">
    <property type="term" value="F:GTPase activator activity"/>
    <property type="evidence" value="ECO:0007669"/>
    <property type="project" value="UniProtKB-KW"/>
</dbReference>
<dbReference type="STRING" id="289078.A0A2X0NDK7"/>
<feature type="compositionally biased region" description="Polar residues" evidence="2">
    <location>
        <begin position="394"/>
        <end position="405"/>
    </location>
</feature>
<dbReference type="InterPro" id="IPR008936">
    <property type="entry name" value="Rho_GTPase_activation_prot"/>
</dbReference>
<reference evidence="5" key="1">
    <citation type="submission" date="2016-10" db="EMBL/GenBank/DDBJ databases">
        <authorList>
            <person name="Jeantristanb JTB J.-T."/>
            <person name="Ricardo R."/>
        </authorList>
    </citation>
    <scope>NUCLEOTIDE SEQUENCE [LARGE SCALE GENOMIC DNA]</scope>
</reference>
<dbReference type="Gene3D" id="1.10.555.10">
    <property type="entry name" value="Rho GTPase activation protein"/>
    <property type="match status" value="1"/>
</dbReference>
<feature type="compositionally biased region" description="Low complexity" evidence="2">
    <location>
        <begin position="537"/>
        <end position="555"/>
    </location>
</feature>
<organism evidence="4 5">
    <name type="scientific">Microbotryum saponariae</name>
    <dbReference type="NCBI Taxonomy" id="289078"/>
    <lineage>
        <taxon>Eukaryota</taxon>
        <taxon>Fungi</taxon>
        <taxon>Dikarya</taxon>
        <taxon>Basidiomycota</taxon>
        <taxon>Pucciniomycotina</taxon>
        <taxon>Microbotryomycetes</taxon>
        <taxon>Microbotryales</taxon>
        <taxon>Microbotryaceae</taxon>
        <taxon>Microbotryum</taxon>
    </lineage>
</organism>
<dbReference type="PROSITE" id="PS50238">
    <property type="entry name" value="RHOGAP"/>
    <property type="match status" value="1"/>
</dbReference>
<feature type="compositionally biased region" description="Low complexity" evidence="2">
    <location>
        <begin position="32"/>
        <end position="52"/>
    </location>
</feature>
<dbReference type="Pfam" id="PF00620">
    <property type="entry name" value="RhoGAP"/>
    <property type="match status" value="1"/>
</dbReference>
<dbReference type="SUPFAM" id="SSF48350">
    <property type="entry name" value="GTPase activation domain, GAP"/>
    <property type="match status" value="1"/>
</dbReference>
<dbReference type="InterPro" id="IPR051025">
    <property type="entry name" value="RhoGAP"/>
</dbReference>
<dbReference type="GO" id="GO:0060237">
    <property type="term" value="P:regulation of fungal-type cell wall organization"/>
    <property type="evidence" value="ECO:0007669"/>
    <property type="project" value="TreeGrafter"/>
</dbReference>
<dbReference type="GO" id="GO:0007165">
    <property type="term" value="P:signal transduction"/>
    <property type="evidence" value="ECO:0007669"/>
    <property type="project" value="InterPro"/>
</dbReference>
<dbReference type="EMBL" id="FMWP01000061">
    <property type="protein sequence ID" value="SCZ95304.1"/>
    <property type="molecule type" value="Genomic_DNA"/>
</dbReference>
<feature type="region of interest" description="Disordered" evidence="2">
    <location>
        <begin position="313"/>
        <end position="338"/>
    </location>
</feature>
<dbReference type="GO" id="GO:0005938">
    <property type="term" value="C:cell cortex"/>
    <property type="evidence" value="ECO:0007669"/>
    <property type="project" value="TreeGrafter"/>
</dbReference>
<sequence length="682" mass="72947">MSHGKENVYDDRPPPTKASLLRWWKAFTAKTSSSSNNTNLHRSSSSSSSSANHKMTRARASTAPGAVSGNPTAVTRPYQPPGRGLAKGKSGEGRVFGVSPEQSLKYAAVAISTVSADGKPYVYGYVPIVVAKCGMMLKESGPESRPSTDDMYMFRTATATEGIFRVSGSNKRINQLQELFDQPPRYGKDLDWAGFTVHDAASVLRRYLNMMPEPVIPANLYVDFVHVLQRGLPEEACIAEYQRLISLLPPTSRYLLLYLLDFLSVFVRSSHLNLMTASNLAVVFQPGLVSTRREGTGEGALLGFPGFLDGKVPTNPTGPTVSSGAGAQARQGAGEHGRGKEVLEFLIEQQSRFMIGLEPPTSSASAAAAATQAAASWNLTPRTSSNIAGNKANVQAPLSTSTPKGRSNVVVGPRSSSKGKKRDEGDDSLEPPSAEAQLYRRGSERSVERRRLRKAADGSNAKVKRSKTLPGRDSSLIDQHQHHHHHQQPQHLPVESNRGRGTGEQQDLPMLMVGSVPMRKSASGSSSQGSPRPHKAPPLLSSPLPTQTPPGTSSPYANADSKPRGISARRTSTSQPDIAVPLPRKSSMTAASTQTLLNNSLPSATMVMPSVTSTQSSTKVLVPPPLAPAVSRQSFETMYTAQSQRSDSMDVTGPTAPVAAAALPRWIPHHENAEATGGEEGR</sequence>
<evidence type="ECO:0000256" key="1">
    <source>
        <dbReference type="ARBA" id="ARBA00022468"/>
    </source>
</evidence>
<feature type="compositionally biased region" description="Polar residues" evidence="2">
    <location>
        <begin position="314"/>
        <end position="323"/>
    </location>
</feature>
<feature type="region of interest" description="Disordered" evidence="2">
    <location>
        <begin position="660"/>
        <end position="682"/>
    </location>
</feature>
<dbReference type="AlphaFoldDB" id="A0A2X0NDK7"/>
<evidence type="ECO:0000259" key="3">
    <source>
        <dbReference type="PROSITE" id="PS50238"/>
    </source>
</evidence>
<gene>
    <name evidence="4" type="ORF">BZ3500_MVSOF-1268-A1-R1_CHR11-2G03419</name>
</gene>
<proteinExistence type="predicted"/>
<keyword evidence="5" id="KW-1185">Reference proteome</keyword>
<accession>A0A2X0NDK7</accession>
<evidence type="ECO:0000313" key="5">
    <source>
        <dbReference type="Proteomes" id="UP000249723"/>
    </source>
</evidence>
<feature type="domain" description="Rho-GAP" evidence="3">
    <location>
        <begin position="109"/>
        <end position="354"/>
    </location>
</feature>
<dbReference type="Proteomes" id="UP000249723">
    <property type="component" value="Unassembled WGS sequence"/>
</dbReference>
<dbReference type="InterPro" id="IPR000198">
    <property type="entry name" value="RhoGAP_dom"/>
</dbReference>
<dbReference type="PANTHER" id="PTHR15228:SF25">
    <property type="entry name" value="F-BAR DOMAIN-CONTAINING PROTEIN"/>
    <property type="match status" value="1"/>
</dbReference>
<feature type="compositionally biased region" description="Basic and acidic residues" evidence="2">
    <location>
        <begin position="668"/>
        <end position="682"/>
    </location>
</feature>
<name>A0A2X0NDK7_9BASI</name>
<evidence type="ECO:0000313" key="4">
    <source>
        <dbReference type="EMBL" id="SCZ95304.1"/>
    </source>
</evidence>